<sequence>MKENYKNTLRNALMLCLGLILIVANDATAQRKKKNRKNKKGQTTPQKKKPRGGIKPYDKVITKAAKTDSGLFIYHKVKTKHYFEIPKQLLNKEMLIVSRISGITQGISFGGAGMKSRPQQVVRWQKVDNTILLRSVSYNSVANENDPIYKSVKSNNFEPIIMSFRLATISKDKQNYVIEISKLFTGDVAMIGPLSSAQKRRFGVRRLDKSRSMISGIKSYPKNIEVRHILTYTATKLPSNAITGSLSLEMNQSMILLPEKPMKPRYFDQRVGYFSVRQTLYNKDIHEAKRRQFITRWRLEPKDPEAFKRGELVEPIKPIVYYIGAGTPVKWRKYLKQGVEDWQKAFEKAGFKNAIIGKYAPTKKEDPEYSPEDVRYSVIRYVTNPIQNAMGPHVHDPRTGEILESDIIWYHNVMKLLRNWFFVQTAAINPDARNPQFSDELMGQLIRFVAAHEVGHTLGLPHNMGSSSAYPVDSLRSASFTKKMGTAPSIMDYARFNYIAQPGDKGVSLMPNIGIYDIYAIRWGYRPILDKTAEEERAVLNQWIKAKAGDKNYRFGRQMFGPRDPSAQTEDLGDDAVKASGYGIANLKRIMNNLVKWTYKEGENYETLQELYGQILGQWSRYMGHVATNVGGVYEYYKTADQKGDVYTHVPKAHQKKAMKFLIDQAFKTPKWMIRKDILAKVEADGIINRIRAAQVRVLKQLLDFSRLARLIENETLNGNQAYKMIDMCKDLRDGIWSEAKNGGKTGTYRRNLQRAHIEQLERLLTKEQAPVKNRALLSFMGYSKVDVSQSDIRPIARGELNQIKNLARRAANTSSDSMTRYHYQDVVARIEAILNPKSK</sequence>
<dbReference type="Proteomes" id="UP000004095">
    <property type="component" value="Unassembled WGS sequence"/>
</dbReference>
<evidence type="ECO:0000256" key="2">
    <source>
        <dbReference type="SAM" id="SignalP"/>
    </source>
</evidence>
<dbReference type="SUPFAM" id="SSF55486">
    <property type="entry name" value="Metalloproteases ('zincins'), catalytic domain"/>
    <property type="match status" value="1"/>
</dbReference>
<accession>A1ZC55</accession>
<evidence type="ECO:0000259" key="5">
    <source>
        <dbReference type="Pfam" id="PF17162"/>
    </source>
</evidence>
<dbReference type="PANTHER" id="PTHR38478">
    <property type="entry name" value="PEPTIDASE M1A AND M12B"/>
    <property type="match status" value="1"/>
</dbReference>
<feature type="domain" description="DUF5117" evidence="4">
    <location>
        <begin position="117"/>
        <end position="302"/>
    </location>
</feature>
<gene>
    <name evidence="6" type="ORF">M23134_01886</name>
</gene>
<reference evidence="6 7" key="1">
    <citation type="submission" date="2007-01" db="EMBL/GenBank/DDBJ databases">
        <authorList>
            <person name="Haygood M."/>
            <person name="Podell S."/>
            <person name="Anderson C."/>
            <person name="Hopkinson B."/>
            <person name="Roe K."/>
            <person name="Barbeau K."/>
            <person name="Gaasterland T."/>
            <person name="Ferriera S."/>
            <person name="Johnson J."/>
            <person name="Kravitz S."/>
            <person name="Beeson K."/>
            <person name="Sutton G."/>
            <person name="Rogers Y.-H."/>
            <person name="Friedman R."/>
            <person name="Frazier M."/>
            <person name="Venter J.C."/>
        </authorList>
    </citation>
    <scope>NUCLEOTIDE SEQUENCE [LARGE SCALE GENOMIC DNA]</scope>
    <source>
        <strain evidence="6 7">ATCC 23134</strain>
    </source>
</reference>
<dbReference type="InterPro" id="IPR033428">
    <property type="entry name" value="DUF5118"/>
</dbReference>
<dbReference type="InterPro" id="IPR034032">
    <property type="entry name" value="Zn_MMP-like_bac"/>
</dbReference>
<evidence type="ECO:0000256" key="1">
    <source>
        <dbReference type="SAM" id="MobiDB-lite"/>
    </source>
</evidence>
<keyword evidence="7" id="KW-1185">Reference proteome</keyword>
<feature type="signal peptide" evidence="2">
    <location>
        <begin position="1"/>
        <end position="29"/>
    </location>
</feature>
<feature type="region of interest" description="Disordered" evidence="1">
    <location>
        <begin position="30"/>
        <end position="55"/>
    </location>
</feature>
<dbReference type="Pfam" id="PF17148">
    <property type="entry name" value="DUF5117"/>
    <property type="match status" value="1"/>
</dbReference>
<organism evidence="6 7">
    <name type="scientific">Microscilla marina ATCC 23134</name>
    <dbReference type="NCBI Taxonomy" id="313606"/>
    <lineage>
        <taxon>Bacteria</taxon>
        <taxon>Pseudomonadati</taxon>
        <taxon>Bacteroidota</taxon>
        <taxon>Cytophagia</taxon>
        <taxon>Cytophagales</taxon>
        <taxon>Microscillaceae</taxon>
        <taxon>Microscilla</taxon>
    </lineage>
</organism>
<protein>
    <recommendedName>
        <fullName evidence="8">Zinc-dependent metalloprotease</fullName>
    </recommendedName>
</protein>
<dbReference type="InterPro" id="IPR033413">
    <property type="entry name" value="DUF5117"/>
</dbReference>
<dbReference type="EMBL" id="AAWS01000001">
    <property type="protein sequence ID" value="EAY31857.1"/>
    <property type="molecule type" value="Genomic_DNA"/>
</dbReference>
<dbReference type="InterPro" id="IPR024079">
    <property type="entry name" value="MetalloPept_cat_dom_sf"/>
</dbReference>
<dbReference type="Pfam" id="PF17162">
    <property type="entry name" value="DUF5118"/>
    <property type="match status" value="1"/>
</dbReference>
<name>A1ZC55_MICM2</name>
<evidence type="ECO:0000259" key="4">
    <source>
        <dbReference type="Pfam" id="PF17148"/>
    </source>
</evidence>
<dbReference type="PANTHER" id="PTHR38478:SF1">
    <property type="entry name" value="ZINC DEPENDENT METALLOPROTEASE DOMAIN LIPOPROTEIN"/>
    <property type="match status" value="1"/>
</dbReference>
<dbReference type="Gene3D" id="3.40.390.10">
    <property type="entry name" value="Collagenase (Catalytic Domain)"/>
    <property type="match status" value="1"/>
</dbReference>
<dbReference type="Pfam" id="PF16313">
    <property type="entry name" value="DUF4953"/>
    <property type="match status" value="1"/>
</dbReference>
<comment type="caution">
    <text evidence="6">The sequence shown here is derived from an EMBL/GenBank/DDBJ whole genome shotgun (WGS) entry which is preliminary data.</text>
</comment>
<dbReference type="GO" id="GO:0008237">
    <property type="term" value="F:metallopeptidase activity"/>
    <property type="evidence" value="ECO:0007669"/>
    <property type="project" value="InterPro"/>
</dbReference>
<dbReference type="eggNOG" id="COG5549">
    <property type="taxonomic scope" value="Bacteria"/>
</dbReference>
<dbReference type="CDD" id="cd04276">
    <property type="entry name" value="ZnMc_MMP_like_2"/>
    <property type="match status" value="1"/>
</dbReference>
<feature type="domain" description="EcxA zinc-binding" evidence="3">
    <location>
        <begin position="435"/>
        <end position="742"/>
    </location>
</feature>
<evidence type="ECO:0000313" key="6">
    <source>
        <dbReference type="EMBL" id="EAY31857.1"/>
    </source>
</evidence>
<dbReference type="InterPro" id="IPR032534">
    <property type="entry name" value="EcxA_zinc-bd"/>
</dbReference>
<keyword evidence="2" id="KW-0732">Signal</keyword>
<evidence type="ECO:0008006" key="8">
    <source>
        <dbReference type="Google" id="ProtNLM"/>
    </source>
</evidence>
<feature type="chain" id="PRO_5002641337" description="Zinc-dependent metalloprotease" evidence="2">
    <location>
        <begin position="30"/>
        <end position="840"/>
    </location>
</feature>
<feature type="compositionally biased region" description="Basic residues" evidence="1">
    <location>
        <begin position="30"/>
        <end position="52"/>
    </location>
</feature>
<proteinExistence type="predicted"/>
<dbReference type="RefSeq" id="WP_002692601.1">
    <property type="nucleotide sequence ID" value="NZ_AAWS01000001.1"/>
</dbReference>
<dbReference type="AlphaFoldDB" id="A1ZC55"/>
<evidence type="ECO:0000259" key="3">
    <source>
        <dbReference type="Pfam" id="PF16313"/>
    </source>
</evidence>
<feature type="domain" description="DUF5118" evidence="5">
    <location>
        <begin position="54"/>
        <end position="102"/>
    </location>
</feature>
<evidence type="ECO:0000313" key="7">
    <source>
        <dbReference type="Proteomes" id="UP000004095"/>
    </source>
</evidence>